<evidence type="ECO:0000256" key="1">
    <source>
        <dbReference type="RuleBase" id="RU365030"/>
    </source>
</evidence>
<organism evidence="3 4">
    <name type="scientific">Bonamia ostreae</name>
    <dbReference type="NCBI Taxonomy" id="126728"/>
    <lineage>
        <taxon>Eukaryota</taxon>
        <taxon>Sar</taxon>
        <taxon>Rhizaria</taxon>
        <taxon>Endomyxa</taxon>
        <taxon>Ascetosporea</taxon>
        <taxon>Haplosporida</taxon>
        <taxon>Bonamia</taxon>
    </lineage>
</organism>
<comment type="subcellular location">
    <subcellularLocation>
        <location evidence="1">Cytoplasmic vesicle</location>
        <location evidence="1">COPII-coated vesicle membrane</location>
        <topology evidence="1">Peripheral membrane protein</topology>
        <orientation evidence="1">Cytoplasmic side</orientation>
    </subcellularLocation>
    <subcellularLocation>
        <location evidence="1">Endoplasmic reticulum membrane</location>
        <topology evidence="1">Peripheral membrane protein</topology>
        <orientation evidence="1">Cytoplasmic side</orientation>
    </subcellularLocation>
</comment>
<evidence type="ECO:0000313" key="3">
    <source>
        <dbReference type="EMBL" id="MES1919076.1"/>
    </source>
</evidence>
<feature type="domain" description="Zinc finger Sec23/Sec24-type" evidence="2">
    <location>
        <begin position="53"/>
        <end position="93"/>
    </location>
</feature>
<name>A0ABV2AHC4_9EUKA</name>
<evidence type="ECO:0000259" key="2">
    <source>
        <dbReference type="Pfam" id="PF04810"/>
    </source>
</evidence>
<comment type="similarity">
    <text evidence="1">Belongs to the SEC23/SEC24 family. SEC23 subfamily.</text>
</comment>
<sequence>MEFEKVEAKDGIRMSWNIWPKTKADAAKLVIPIGCLYTPLKNVTGLGKVNGHPVFCKGGHCSGILNSYCQVDFTNKIWVCPFCFMRNHFPISYNAISQQNMPPELQQNYSTIEYCIPS</sequence>
<dbReference type="PANTHER" id="PTHR11141">
    <property type="entry name" value="PROTEIN TRANSPORT PROTEIN SEC23"/>
    <property type="match status" value="1"/>
</dbReference>
<keyword evidence="4" id="KW-1185">Reference proteome</keyword>
<dbReference type="Gene3D" id="2.60.40.1670">
    <property type="entry name" value="beta-sandwich domain of Sec23/24"/>
    <property type="match status" value="1"/>
</dbReference>
<dbReference type="Pfam" id="PF04810">
    <property type="entry name" value="zf-Sec23_Sec24"/>
    <property type="match status" value="1"/>
</dbReference>
<keyword evidence="1" id="KW-0968">Cytoplasmic vesicle</keyword>
<keyword evidence="1" id="KW-0653">Protein transport</keyword>
<dbReference type="InterPro" id="IPR037364">
    <property type="entry name" value="Sec23"/>
</dbReference>
<keyword evidence="1" id="KW-0256">Endoplasmic reticulum</keyword>
<comment type="function">
    <text evidence="1">Component of the coat protein complex II (COPII) which promotes the formation of transport vesicles from the endoplasmic reticulum (ER). The coat has two main functions, the physical deformation of the endoplasmic reticulum membrane into vesicles and the selection of cargo molecules.</text>
</comment>
<dbReference type="InterPro" id="IPR036174">
    <property type="entry name" value="Znf_Sec23_Sec24_sf"/>
</dbReference>
<keyword evidence="1" id="KW-0813">Transport</keyword>
<feature type="non-terminal residue" evidence="3">
    <location>
        <position position="118"/>
    </location>
</feature>
<reference evidence="3 4" key="1">
    <citation type="journal article" date="2024" name="BMC Biol.">
        <title>Comparative genomics of Ascetosporea gives new insight into the evolutionary basis for animal parasitism in Rhizaria.</title>
        <authorList>
            <person name="Hiltunen Thoren M."/>
            <person name="Onut-Brannstrom I."/>
            <person name="Alfjorden A."/>
            <person name="Peckova H."/>
            <person name="Swords F."/>
            <person name="Hooper C."/>
            <person name="Holzer A.S."/>
            <person name="Bass D."/>
            <person name="Burki F."/>
        </authorList>
    </citation>
    <scope>NUCLEOTIDE SEQUENCE [LARGE SCALE GENOMIC DNA]</scope>
    <source>
        <strain evidence="3">20-A016</strain>
    </source>
</reference>
<dbReference type="Proteomes" id="UP001439008">
    <property type="component" value="Unassembled WGS sequence"/>
</dbReference>
<comment type="caution">
    <text evidence="3">The sequence shown here is derived from an EMBL/GenBank/DDBJ whole genome shotgun (WGS) entry which is preliminary data.</text>
</comment>
<accession>A0ABV2AHC4</accession>
<keyword evidence="1" id="KW-0479">Metal-binding</keyword>
<protein>
    <recommendedName>
        <fullName evidence="1">Protein transport protein SEC23</fullName>
    </recommendedName>
</protein>
<keyword evidence="1" id="KW-0963">Cytoplasm</keyword>
<dbReference type="InterPro" id="IPR006895">
    <property type="entry name" value="Znf_Sec23_Sec24"/>
</dbReference>
<dbReference type="PANTHER" id="PTHR11141:SF0">
    <property type="entry name" value="PROTEIN TRANSPORT PROTEIN SEC23"/>
    <property type="match status" value="1"/>
</dbReference>
<proteinExistence type="inferred from homology"/>
<gene>
    <name evidence="3" type="primary">SEC23</name>
    <name evidence="3" type="ORF">MHBO_000945</name>
</gene>
<dbReference type="EMBL" id="JBDODL010000193">
    <property type="protein sequence ID" value="MES1919076.1"/>
    <property type="molecule type" value="Genomic_DNA"/>
</dbReference>
<keyword evidence="1" id="KW-0472">Membrane</keyword>
<dbReference type="SUPFAM" id="SSF82919">
    <property type="entry name" value="Zn-finger domain of Sec23/24"/>
    <property type="match status" value="1"/>
</dbReference>
<keyword evidence="1" id="KW-0862">Zinc</keyword>
<evidence type="ECO:0000313" key="4">
    <source>
        <dbReference type="Proteomes" id="UP001439008"/>
    </source>
</evidence>
<keyword evidence="1" id="KW-0931">ER-Golgi transport</keyword>